<organism evidence="1 2">
    <name type="scientific">Dorcoceras hygrometricum</name>
    <dbReference type="NCBI Taxonomy" id="472368"/>
    <lineage>
        <taxon>Eukaryota</taxon>
        <taxon>Viridiplantae</taxon>
        <taxon>Streptophyta</taxon>
        <taxon>Embryophyta</taxon>
        <taxon>Tracheophyta</taxon>
        <taxon>Spermatophyta</taxon>
        <taxon>Magnoliopsida</taxon>
        <taxon>eudicotyledons</taxon>
        <taxon>Gunneridae</taxon>
        <taxon>Pentapetalae</taxon>
        <taxon>asterids</taxon>
        <taxon>lamiids</taxon>
        <taxon>Lamiales</taxon>
        <taxon>Gesneriaceae</taxon>
        <taxon>Didymocarpoideae</taxon>
        <taxon>Trichosporeae</taxon>
        <taxon>Loxocarpinae</taxon>
        <taxon>Dorcoceras</taxon>
    </lineage>
</organism>
<protein>
    <submittedName>
        <fullName evidence="1">Uncharacterized protein</fullName>
    </submittedName>
</protein>
<evidence type="ECO:0000313" key="2">
    <source>
        <dbReference type="Proteomes" id="UP000250235"/>
    </source>
</evidence>
<dbReference type="Proteomes" id="UP000250235">
    <property type="component" value="Unassembled WGS sequence"/>
</dbReference>
<reference evidence="1 2" key="1">
    <citation type="journal article" date="2015" name="Proc. Natl. Acad. Sci. U.S.A.">
        <title>The resurrection genome of Boea hygrometrica: A blueprint for survival of dehydration.</title>
        <authorList>
            <person name="Xiao L."/>
            <person name="Yang G."/>
            <person name="Zhang L."/>
            <person name="Yang X."/>
            <person name="Zhao S."/>
            <person name="Ji Z."/>
            <person name="Zhou Q."/>
            <person name="Hu M."/>
            <person name="Wang Y."/>
            <person name="Chen M."/>
            <person name="Xu Y."/>
            <person name="Jin H."/>
            <person name="Xiao X."/>
            <person name="Hu G."/>
            <person name="Bao F."/>
            <person name="Hu Y."/>
            <person name="Wan P."/>
            <person name="Li L."/>
            <person name="Deng X."/>
            <person name="Kuang T."/>
            <person name="Xiang C."/>
            <person name="Zhu J.K."/>
            <person name="Oliver M.J."/>
            <person name="He Y."/>
        </authorList>
    </citation>
    <scope>NUCLEOTIDE SEQUENCE [LARGE SCALE GENOMIC DNA]</scope>
    <source>
        <strain evidence="2">cv. XS01</strain>
    </source>
</reference>
<name>A0A2Z7BZ11_9LAMI</name>
<keyword evidence="2" id="KW-1185">Reference proteome</keyword>
<accession>A0A2Z7BZ11</accession>
<gene>
    <name evidence="1" type="ORF">F511_43289</name>
</gene>
<evidence type="ECO:0000313" key="1">
    <source>
        <dbReference type="EMBL" id="KZV37487.1"/>
    </source>
</evidence>
<proteinExistence type="predicted"/>
<dbReference type="EMBL" id="KV002775">
    <property type="protein sequence ID" value="KZV37487.1"/>
    <property type="molecule type" value="Genomic_DNA"/>
</dbReference>
<sequence length="50" mass="5324">MNPCVHVMVKWQHRDVGNPEIEHVGPLGSLGLNDAGDSAVDFVPNGGEDI</sequence>
<dbReference type="AlphaFoldDB" id="A0A2Z7BZ11"/>